<dbReference type="Proteomes" id="UP000324832">
    <property type="component" value="Unassembled WGS sequence"/>
</dbReference>
<sequence>MFQYEYEKRPTERCDSRTTKSHDYYARRPLPPRPECVTAPANTAVPLKVWIIAGASCFAVCAVLVLATVVITRWGTTETYAPREVYAEIASPVYAVPYPQGRTKPPAETSEEINNDIQYPILEKLSIFKNIVSNRNKKKEDTNLALKPQLHPAHDTSLQHPERKIEKKDQAKLPEKIPEFKPTLPDIFLNQHIKLSDGYLTDFKHDDYEDYYNDENLYDDYMQSNSMTSYLIEKVQELHDWLTSDADFETGKNREDKNEFGQVLKALNDSLIEGNITIIMSKLRDMYFGDRNYTFDNSSRKIILTNSTSLLSFGILTLDVMLLHNIQEMAWENQEGARNKMLKDPDVFAFNALFMEPSKVESKRSEIYNHFDSSNSLGKRQNRQEDNFGIEKNLLENVNFKSANKQRIVECQHSEPNIAEFRCQHTRTESPANIFQT</sequence>
<evidence type="ECO:0000313" key="3">
    <source>
        <dbReference type="EMBL" id="VVC91298.1"/>
    </source>
</evidence>
<proteinExistence type="predicted"/>
<dbReference type="AlphaFoldDB" id="A0A5E4Q1C7"/>
<keyword evidence="2" id="KW-1133">Transmembrane helix</keyword>
<feature type="region of interest" description="Disordered" evidence="1">
    <location>
        <begin position="142"/>
        <end position="175"/>
    </location>
</feature>
<keyword evidence="2" id="KW-0472">Membrane</keyword>
<name>A0A5E4Q1C7_9NEOP</name>
<feature type="compositionally biased region" description="Basic and acidic residues" evidence="1">
    <location>
        <begin position="160"/>
        <end position="175"/>
    </location>
</feature>
<gene>
    <name evidence="3" type="ORF">LSINAPIS_LOCUS4002</name>
</gene>
<organism evidence="3 4">
    <name type="scientific">Leptidea sinapis</name>
    <dbReference type="NCBI Taxonomy" id="189913"/>
    <lineage>
        <taxon>Eukaryota</taxon>
        <taxon>Metazoa</taxon>
        <taxon>Ecdysozoa</taxon>
        <taxon>Arthropoda</taxon>
        <taxon>Hexapoda</taxon>
        <taxon>Insecta</taxon>
        <taxon>Pterygota</taxon>
        <taxon>Neoptera</taxon>
        <taxon>Endopterygota</taxon>
        <taxon>Lepidoptera</taxon>
        <taxon>Glossata</taxon>
        <taxon>Ditrysia</taxon>
        <taxon>Papilionoidea</taxon>
        <taxon>Pieridae</taxon>
        <taxon>Dismorphiinae</taxon>
        <taxon>Leptidea</taxon>
    </lineage>
</organism>
<evidence type="ECO:0000256" key="2">
    <source>
        <dbReference type="SAM" id="Phobius"/>
    </source>
</evidence>
<keyword evidence="2" id="KW-0812">Transmembrane</keyword>
<accession>A0A5E4Q1C7</accession>
<feature type="transmembrane region" description="Helical" evidence="2">
    <location>
        <begin position="49"/>
        <end position="71"/>
    </location>
</feature>
<feature type="region of interest" description="Disordered" evidence="1">
    <location>
        <begin position="1"/>
        <end position="20"/>
    </location>
</feature>
<reference evidence="3 4" key="1">
    <citation type="submission" date="2017-07" db="EMBL/GenBank/DDBJ databases">
        <authorList>
            <person name="Talla V."/>
            <person name="Backstrom N."/>
        </authorList>
    </citation>
    <scope>NUCLEOTIDE SEQUENCE [LARGE SCALE GENOMIC DNA]</scope>
</reference>
<protein>
    <submittedName>
        <fullName evidence="3">Uncharacterized protein</fullName>
    </submittedName>
</protein>
<keyword evidence="4" id="KW-1185">Reference proteome</keyword>
<dbReference type="EMBL" id="FZQP02001015">
    <property type="protein sequence ID" value="VVC91298.1"/>
    <property type="molecule type" value="Genomic_DNA"/>
</dbReference>
<evidence type="ECO:0000256" key="1">
    <source>
        <dbReference type="SAM" id="MobiDB-lite"/>
    </source>
</evidence>
<evidence type="ECO:0000313" key="4">
    <source>
        <dbReference type="Proteomes" id="UP000324832"/>
    </source>
</evidence>